<accession>A0A1F8F287</accession>
<evidence type="ECO:0000313" key="2">
    <source>
        <dbReference type="EMBL" id="OGN07243.1"/>
    </source>
</evidence>
<organism evidence="2 3">
    <name type="scientific">Candidatus Yanofskybacteria bacterium RIFCSPHIGHO2_01_FULL_48_25b</name>
    <dbReference type="NCBI Taxonomy" id="1802672"/>
    <lineage>
        <taxon>Bacteria</taxon>
        <taxon>Candidatus Yanofskyibacteriota</taxon>
    </lineage>
</organism>
<dbReference type="PIRSF" id="PIRSF016702">
    <property type="entry name" value="DNA_bp_PD1"/>
    <property type="match status" value="1"/>
</dbReference>
<dbReference type="CDD" id="cd11378">
    <property type="entry name" value="DUF296"/>
    <property type="match status" value="1"/>
</dbReference>
<dbReference type="PANTHER" id="PTHR34988">
    <property type="entry name" value="PROTEIN, PUTATIVE-RELATED"/>
    <property type="match status" value="1"/>
</dbReference>
<protein>
    <recommendedName>
        <fullName evidence="1">PPC domain-containing protein</fullName>
    </recommendedName>
</protein>
<evidence type="ECO:0000259" key="1">
    <source>
        <dbReference type="PROSITE" id="PS51742"/>
    </source>
</evidence>
<dbReference type="InterPro" id="IPR025707">
    <property type="entry name" value="DNA_bp_PD1"/>
</dbReference>
<name>A0A1F8F287_9BACT</name>
<evidence type="ECO:0000313" key="3">
    <source>
        <dbReference type="Proteomes" id="UP000177605"/>
    </source>
</evidence>
<gene>
    <name evidence="2" type="ORF">A2669_00570</name>
</gene>
<dbReference type="PANTHER" id="PTHR34988:SF1">
    <property type="entry name" value="DNA-BINDING PROTEIN"/>
    <property type="match status" value="1"/>
</dbReference>
<sequence>MKLIVQDKNKYVLRADVDEEVIGNLAKFCRQENIDAAKFFAIGAAKELKLGWYDVDAKEYTWKEFSEKLEIVSLLGNVSWRENEVIVHAHGSFSNQQMQLVGGHTARLLVGGACEIALEKLEGRVEKVYDEETGLYLMQ</sequence>
<dbReference type="AlphaFoldDB" id="A0A1F8F287"/>
<proteinExistence type="predicted"/>
<dbReference type="Gene3D" id="3.30.1330.80">
    <property type="entry name" value="Hypothetical protein, similar to alpha- acetolactate decarboxylase, domain 2"/>
    <property type="match status" value="1"/>
</dbReference>
<feature type="domain" description="PPC" evidence="1">
    <location>
        <begin position="5"/>
        <end position="139"/>
    </location>
</feature>
<dbReference type="Proteomes" id="UP000177605">
    <property type="component" value="Unassembled WGS sequence"/>
</dbReference>
<dbReference type="SUPFAM" id="SSF117856">
    <property type="entry name" value="AF0104/ALDC/Ptd012-like"/>
    <property type="match status" value="1"/>
</dbReference>
<dbReference type="EMBL" id="MGJM01000002">
    <property type="protein sequence ID" value="OGN07243.1"/>
    <property type="molecule type" value="Genomic_DNA"/>
</dbReference>
<reference evidence="2 3" key="1">
    <citation type="journal article" date="2016" name="Nat. Commun.">
        <title>Thousands of microbial genomes shed light on interconnected biogeochemical processes in an aquifer system.</title>
        <authorList>
            <person name="Anantharaman K."/>
            <person name="Brown C.T."/>
            <person name="Hug L.A."/>
            <person name="Sharon I."/>
            <person name="Castelle C.J."/>
            <person name="Probst A.J."/>
            <person name="Thomas B.C."/>
            <person name="Singh A."/>
            <person name="Wilkins M.J."/>
            <person name="Karaoz U."/>
            <person name="Brodie E.L."/>
            <person name="Williams K.H."/>
            <person name="Hubbard S.S."/>
            <person name="Banfield J.F."/>
        </authorList>
    </citation>
    <scope>NUCLEOTIDE SEQUENCE [LARGE SCALE GENOMIC DNA]</scope>
</reference>
<comment type="caution">
    <text evidence="2">The sequence shown here is derived from an EMBL/GenBank/DDBJ whole genome shotgun (WGS) entry which is preliminary data.</text>
</comment>
<dbReference type="InterPro" id="IPR005175">
    <property type="entry name" value="PPC_dom"/>
</dbReference>
<dbReference type="PROSITE" id="PS51742">
    <property type="entry name" value="PPC"/>
    <property type="match status" value="1"/>
</dbReference>
<dbReference type="Pfam" id="PF03479">
    <property type="entry name" value="PCC"/>
    <property type="match status" value="1"/>
</dbReference>